<evidence type="ECO:0000313" key="4">
    <source>
        <dbReference type="Proteomes" id="UP000030706"/>
    </source>
</evidence>
<dbReference type="AlphaFoldDB" id="A0A074X287"/>
<dbReference type="STRING" id="1043002.A0A074X287"/>
<dbReference type="Pfam" id="PF13343">
    <property type="entry name" value="SBP_bac_6"/>
    <property type="match status" value="1"/>
</dbReference>
<dbReference type="SUPFAM" id="SSF53850">
    <property type="entry name" value="Periplasmic binding protein-like II"/>
    <property type="match status" value="1"/>
</dbReference>
<feature type="chain" id="PRO_5001701900" evidence="2">
    <location>
        <begin position="20"/>
        <end position="391"/>
    </location>
</feature>
<organism evidence="3 4">
    <name type="scientific">Aureobasidium pullulans EXF-150</name>
    <dbReference type="NCBI Taxonomy" id="1043002"/>
    <lineage>
        <taxon>Eukaryota</taxon>
        <taxon>Fungi</taxon>
        <taxon>Dikarya</taxon>
        <taxon>Ascomycota</taxon>
        <taxon>Pezizomycotina</taxon>
        <taxon>Dothideomycetes</taxon>
        <taxon>Dothideomycetidae</taxon>
        <taxon>Dothideales</taxon>
        <taxon>Saccotheciaceae</taxon>
        <taxon>Aureobasidium</taxon>
    </lineage>
</organism>
<dbReference type="PANTHER" id="PTHR30006:SF2">
    <property type="entry name" value="ABC TRANSPORTER SUBSTRATE-BINDING PROTEIN"/>
    <property type="match status" value="1"/>
</dbReference>
<dbReference type="HOGENOM" id="CLU_026974_5_1_1"/>
<evidence type="ECO:0000256" key="1">
    <source>
        <dbReference type="ARBA" id="ARBA00022729"/>
    </source>
</evidence>
<reference evidence="3 4" key="1">
    <citation type="journal article" date="2014" name="BMC Genomics">
        <title>Genome sequencing of four Aureobasidium pullulans varieties: biotechnological potential, stress tolerance, and description of new species.</title>
        <authorList>
            <person name="Gostin Ar C."/>
            <person name="Ohm R.A."/>
            <person name="Kogej T."/>
            <person name="Sonjak S."/>
            <person name="Turk M."/>
            <person name="Zajc J."/>
            <person name="Zalar P."/>
            <person name="Grube M."/>
            <person name="Sun H."/>
            <person name="Han J."/>
            <person name="Sharma A."/>
            <person name="Chiniquy J."/>
            <person name="Ngan C.Y."/>
            <person name="Lipzen A."/>
            <person name="Barry K."/>
            <person name="Grigoriev I.V."/>
            <person name="Gunde-Cimerman N."/>
        </authorList>
    </citation>
    <scope>NUCLEOTIDE SEQUENCE [LARGE SCALE GENOMIC DNA]</scope>
    <source>
        <strain evidence="3 4">EXF-150</strain>
    </source>
</reference>
<accession>A0A074X287</accession>
<dbReference type="PANTHER" id="PTHR30006">
    <property type="entry name" value="THIAMINE-BINDING PERIPLASMIC PROTEIN-RELATED"/>
    <property type="match status" value="1"/>
</dbReference>
<dbReference type="Proteomes" id="UP000030706">
    <property type="component" value="Unassembled WGS sequence"/>
</dbReference>
<keyword evidence="1 2" id="KW-0732">Signal</keyword>
<keyword evidence="4" id="KW-1185">Reference proteome</keyword>
<dbReference type="GeneID" id="40741240"/>
<gene>
    <name evidence="3" type="ORF">M438DRAFT_145907</name>
</gene>
<dbReference type="EMBL" id="KL585005">
    <property type="protein sequence ID" value="KEQ79523.1"/>
    <property type="molecule type" value="Genomic_DNA"/>
</dbReference>
<dbReference type="OrthoDB" id="124329at2759"/>
<dbReference type="RefSeq" id="XP_029755710.1">
    <property type="nucleotide sequence ID" value="XM_029898934.1"/>
</dbReference>
<sequence length="391" mass="44036">MKFCETIFALAFTAPAFSAILPLPNSFPGHAVDIDNRTLDQIYAVARNETGELIVLWGGDGGCPDKSLCSLGRFADSNLAEISQGDPTIAAWKARFPDVKLNLTVDVSKYHDSRVNRQYQRNGDDGADIAVLQTLHDFGRWKREGRLYPYKPADWDNVYSAIKDPEGNFLGAFIYQFGDLIYNTDLLNETEVPSIFGELINPVWKSKLALTYPNDDDAITYLFSIIIENYGWEWFDTLLQQNIQWIRGTGQPADLISQTNTTRALSFTTNLNGAENLASKTPSDARVLWPQTGGIFTTTSRPESAKLFMSWLVSDEYQQQFVDTGSYTVRKDLESTSGSVWDDKVTPLTQFATFMENRDLVEWWRLQFETSIGTAQGLSPVLSEYGRRTTL</sequence>
<feature type="signal peptide" evidence="2">
    <location>
        <begin position="1"/>
        <end position="19"/>
    </location>
</feature>
<protein>
    <submittedName>
        <fullName evidence="3">Periplasmic binding protein-like II</fullName>
    </submittedName>
</protein>
<name>A0A074X287_AURPU</name>
<proteinExistence type="predicted"/>
<evidence type="ECO:0000313" key="3">
    <source>
        <dbReference type="EMBL" id="KEQ79523.1"/>
    </source>
</evidence>
<evidence type="ECO:0000256" key="2">
    <source>
        <dbReference type="SAM" id="SignalP"/>
    </source>
</evidence>
<dbReference type="Gene3D" id="3.40.190.10">
    <property type="entry name" value="Periplasmic binding protein-like II"/>
    <property type="match status" value="2"/>
</dbReference>